<evidence type="ECO:0000259" key="8">
    <source>
        <dbReference type="PROSITE" id="PS50846"/>
    </source>
</evidence>
<dbReference type="GeneID" id="63743589"/>
<keyword evidence="10" id="KW-1185">Reference proteome</keyword>
<protein>
    <recommendedName>
        <fullName evidence="8">HMA domain-containing protein</fullName>
    </recommendedName>
</protein>
<evidence type="ECO:0000256" key="7">
    <source>
        <dbReference type="ARBA" id="ARBA00038171"/>
    </source>
</evidence>
<dbReference type="PROSITE" id="PS01047">
    <property type="entry name" value="HMA_1"/>
    <property type="match status" value="1"/>
</dbReference>
<evidence type="ECO:0000256" key="1">
    <source>
        <dbReference type="ARBA" id="ARBA00022448"/>
    </source>
</evidence>
<keyword evidence="6" id="KW-0143">Chaperone</keyword>
<dbReference type="GO" id="GO:0006825">
    <property type="term" value="P:copper ion transport"/>
    <property type="evidence" value="ECO:0007669"/>
    <property type="project" value="UniProtKB-KW"/>
</dbReference>
<dbReference type="GO" id="GO:0016531">
    <property type="term" value="F:copper chaperone activity"/>
    <property type="evidence" value="ECO:0007669"/>
    <property type="project" value="TreeGrafter"/>
</dbReference>
<dbReference type="FunFam" id="3.30.70.100:FF:000008">
    <property type="entry name" value="Copper transport protein ATOX1"/>
    <property type="match status" value="1"/>
</dbReference>
<keyword evidence="1" id="KW-0813">Transport</keyword>
<dbReference type="InterPro" id="IPR006121">
    <property type="entry name" value="HMA_dom"/>
</dbReference>
<keyword evidence="4" id="KW-0186">Copper</keyword>
<reference evidence="10" key="1">
    <citation type="journal article" date="2017" name="Genome Biol.">
        <title>Comparative genomics reveals high biological diversity and specific adaptations in the industrially and medically important fungal genus Aspergillus.</title>
        <authorList>
            <person name="de Vries R.P."/>
            <person name="Riley R."/>
            <person name="Wiebenga A."/>
            <person name="Aguilar-Osorio G."/>
            <person name="Amillis S."/>
            <person name="Uchima C.A."/>
            <person name="Anderluh G."/>
            <person name="Asadollahi M."/>
            <person name="Askin M."/>
            <person name="Barry K."/>
            <person name="Battaglia E."/>
            <person name="Bayram O."/>
            <person name="Benocci T."/>
            <person name="Braus-Stromeyer S.A."/>
            <person name="Caldana C."/>
            <person name="Canovas D."/>
            <person name="Cerqueira G.C."/>
            <person name="Chen F."/>
            <person name="Chen W."/>
            <person name="Choi C."/>
            <person name="Clum A."/>
            <person name="Dos Santos R.A."/>
            <person name="Damasio A.R."/>
            <person name="Diallinas G."/>
            <person name="Emri T."/>
            <person name="Fekete E."/>
            <person name="Flipphi M."/>
            <person name="Freyberg S."/>
            <person name="Gallo A."/>
            <person name="Gournas C."/>
            <person name="Habgood R."/>
            <person name="Hainaut M."/>
            <person name="Harispe M.L."/>
            <person name="Henrissat B."/>
            <person name="Hilden K.S."/>
            <person name="Hope R."/>
            <person name="Hossain A."/>
            <person name="Karabika E."/>
            <person name="Karaffa L."/>
            <person name="Karanyi Z."/>
            <person name="Krasevec N."/>
            <person name="Kuo A."/>
            <person name="Kusch H."/>
            <person name="LaButti K."/>
            <person name="Lagendijk E.L."/>
            <person name="Lapidus A."/>
            <person name="Levasseur A."/>
            <person name="Lindquist E."/>
            <person name="Lipzen A."/>
            <person name="Logrieco A.F."/>
            <person name="MacCabe A."/>
            <person name="Maekelae M.R."/>
            <person name="Malavazi I."/>
            <person name="Melin P."/>
            <person name="Meyer V."/>
            <person name="Mielnichuk N."/>
            <person name="Miskei M."/>
            <person name="Molnar A.P."/>
            <person name="Mule G."/>
            <person name="Ngan C.Y."/>
            <person name="Orejas M."/>
            <person name="Orosz E."/>
            <person name="Ouedraogo J.P."/>
            <person name="Overkamp K.M."/>
            <person name="Park H.-S."/>
            <person name="Perrone G."/>
            <person name="Piumi F."/>
            <person name="Punt P.J."/>
            <person name="Ram A.F."/>
            <person name="Ramon A."/>
            <person name="Rauscher S."/>
            <person name="Record E."/>
            <person name="Riano-Pachon D.M."/>
            <person name="Robert V."/>
            <person name="Roehrig J."/>
            <person name="Ruller R."/>
            <person name="Salamov A."/>
            <person name="Salih N.S."/>
            <person name="Samson R.A."/>
            <person name="Sandor E."/>
            <person name="Sanguinetti M."/>
            <person name="Schuetze T."/>
            <person name="Sepcic K."/>
            <person name="Shelest E."/>
            <person name="Sherlock G."/>
            <person name="Sophianopoulou V."/>
            <person name="Squina F.M."/>
            <person name="Sun H."/>
            <person name="Susca A."/>
            <person name="Todd R.B."/>
            <person name="Tsang A."/>
            <person name="Unkles S.E."/>
            <person name="van de Wiele N."/>
            <person name="van Rossen-Uffink D."/>
            <person name="Oliveira J.V."/>
            <person name="Vesth T.C."/>
            <person name="Visser J."/>
            <person name="Yu J.-H."/>
            <person name="Zhou M."/>
            <person name="Andersen M.R."/>
            <person name="Archer D.B."/>
            <person name="Baker S.E."/>
            <person name="Benoit I."/>
            <person name="Brakhage A.A."/>
            <person name="Braus G.H."/>
            <person name="Fischer R."/>
            <person name="Frisvad J.C."/>
            <person name="Goldman G.H."/>
            <person name="Houbraken J."/>
            <person name="Oakley B."/>
            <person name="Pocsi I."/>
            <person name="Scazzocchio C."/>
            <person name="Seiboth B."/>
            <person name="vanKuyk P.A."/>
            <person name="Wortman J."/>
            <person name="Dyer P.S."/>
            <person name="Grigoriev I.V."/>
        </authorList>
    </citation>
    <scope>NUCLEOTIDE SEQUENCE [LARGE SCALE GENOMIC DNA]</scope>
    <source>
        <strain evidence="10">DTO 134E9</strain>
    </source>
</reference>
<dbReference type="Pfam" id="PF00403">
    <property type="entry name" value="HMA"/>
    <property type="match status" value="1"/>
</dbReference>
<organism evidence="9 10">
    <name type="scientific">Aspergillus wentii DTO 134E9</name>
    <dbReference type="NCBI Taxonomy" id="1073089"/>
    <lineage>
        <taxon>Eukaryota</taxon>
        <taxon>Fungi</taxon>
        <taxon>Dikarya</taxon>
        <taxon>Ascomycota</taxon>
        <taxon>Pezizomycotina</taxon>
        <taxon>Eurotiomycetes</taxon>
        <taxon>Eurotiomycetidae</taxon>
        <taxon>Eurotiales</taxon>
        <taxon>Aspergillaceae</taxon>
        <taxon>Aspergillus</taxon>
        <taxon>Aspergillus subgen. Cremei</taxon>
    </lineage>
</organism>
<dbReference type="PANTHER" id="PTHR46365:SF1">
    <property type="entry name" value="COPPER TRANSPORT PROTEIN ATOX1"/>
    <property type="match status" value="1"/>
</dbReference>
<name>A0A1L9RUL0_ASPWE</name>
<evidence type="ECO:0000256" key="3">
    <source>
        <dbReference type="ARBA" id="ARBA00022796"/>
    </source>
</evidence>
<evidence type="ECO:0000256" key="6">
    <source>
        <dbReference type="ARBA" id="ARBA00023186"/>
    </source>
</evidence>
<evidence type="ECO:0000256" key="4">
    <source>
        <dbReference type="ARBA" id="ARBA00023008"/>
    </source>
</evidence>
<keyword evidence="5" id="KW-0406">Ion transport</keyword>
<dbReference type="RefSeq" id="XP_040692259.1">
    <property type="nucleotide sequence ID" value="XM_040827741.1"/>
</dbReference>
<dbReference type="InterPro" id="IPR036163">
    <property type="entry name" value="HMA_dom_sf"/>
</dbReference>
<dbReference type="PROSITE" id="PS50846">
    <property type="entry name" value="HMA_2"/>
    <property type="match status" value="1"/>
</dbReference>
<proteinExistence type="inferred from homology"/>
<accession>A0A1L9RUL0</accession>
<evidence type="ECO:0000313" key="9">
    <source>
        <dbReference type="EMBL" id="OJJ38583.1"/>
    </source>
</evidence>
<comment type="similarity">
    <text evidence="7">Belongs to the ATX1 family.</text>
</comment>
<keyword evidence="3" id="KW-0187">Copper transport</keyword>
<feature type="domain" description="HMA" evidence="8">
    <location>
        <begin position="4"/>
        <end position="69"/>
    </location>
</feature>
<keyword evidence="2" id="KW-0479">Metal-binding</keyword>
<dbReference type="STRING" id="1073089.A0A1L9RUL0"/>
<dbReference type="InterPro" id="IPR017969">
    <property type="entry name" value="Heavy-metal-associated_CS"/>
</dbReference>
<dbReference type="SUPFAM" id="SSF55008">
    <property type="entry name" value="HMA, heavy metal-associated domain"/>
    <property type="match status" value="1"/>
</dbReference>
<gene>
    <name evidence="9" type="ORF">ASPWEDRAFT_105606</name>
</gene>
<dbReference type="AlphaFoldDB" id="A0A1L9RUL0"/>
<dbReference type="EMBL" id="KV878210">
    <property type="protein sequence ID" value="OJJ38583.1"/>
    <property type="molecule type" value="Genomic_DNA"/>
</dbReference>
<sequence length="80" mass="8505">MSEQHEYKFNVSMSCGGCSGAVDRVLKKLDGIKSYDVNLQSQTAVVVAEPSLSYDTVLATIKKTGKTVNTGEADGQSMSV</sequence>
<dbReference type="OrthoDB" id="689350at2759"/>
<dbReference type="GO" id="GO:0005829">
    <property type="term" value="C:cytosol"/>
    <property type="evidence" value="ECO:0007669"/>
    <property type="project" value="TreeGrafter"/>
</dbReference>
<dbReference type="Gene3D" id="3.30.70.100">
    <property type="match status" value="1"/>
</dbReference>
<dbReference type="CDD" id="cd00371">
    <property type="entry name" value="HMA"/>
    <property type="match status" value="1"/>
</dbReference>
<dbReference type="InterPro" id="IPR051881">
    <property type="entry name" value="Copper_transport_ATOX1-like"/>
</dbReference>
<evidence type="ECO:0000313" key="10">
    <source>
        <dbReference type="Proteomes" id="UP000184383"/>
    </source>
</evidence>
<dbReference type="GO" id="GO:0046872">
    <property type="term" value="F:metal ion binding"/>
    <property type="evidence" value="ECO:0007669"/>
    <property type="project" value="UniProtKB-KW"/>
</dbReference>
<dbReference type="Proteomes" id="UP000184383">
    <property type="component" value="Unassembled WGS sequence"/>
</dbReference>
<dbReference type="PANTHER" id="PTHR46365">
    <property type="entry name" value="COPPER TRANSPORT PROTEIN ATOX1"/>
    <property type="match status" value="1"/>
</dbReference>
<dbReference type="VEuPathDB" id="FungiDB:ASPWEDRAFT_105606"/>
<evidence type="ECO:0000256" key="2">
    <source>
        <dbReference type="ARBA" id="ARBA00022723"/>
    </source>
</evidence>
<evidence type="ECO:0000256" key="5">
    <source>
        <dbReference type="ARBA" id="ARBA00023065"/>
    </source>
</evidence>